<evidence type="ECO:0000313" key="1">
    <source>
        <dbReference type="EMBL" id="KAK1680289.1"/>
    </source>
</evidence>
<comment type="caution">
    <text evidence="1">The sequence shown here is derived from an EMBL/GenBank/DDBJ whole genome shotgun (WGS) entry which is preliminary data.</text>
</comment>
<dbReference type="EMBL" id="JAUUTY010000002">
    <property type="protein sequence ID" value="KAK1680289.1"/>
    <property type="molecule type" value="Genomic_DNA"/>
</dbReference>
<gene>
    <name evidence="1" type="ORF">QYE76_041137</name>
</gene>
<sequence length="110" mass="12923">MSTQFVCCYVYTIYTVSFQGIGVEDKMDCGHRNRIYLRGTVRKELLTSNQFVHLSKKIKKNMRLQQQISKKEKYGNEQSYKDMAQCSEYQQRTYCRGELAAGSYVFLFGK</sequence>
<accession>A0AAD8TCT0</accession>
<protein>
    <submittedName>
        <fullName evidence="1">Uncharacterized protein</fullName>
    </submittedName>
</protein>
<dbReference type="Proteomes" id="UP001231189">
    <property type="component" value="Unassembled WGS sequence"/>
</dbReference>
<keyword evidence="2" id="KW-1185">Reference proteome</keyword>
<dbReference type="AlphaFoldDB" id="A0AAD8TCT0"/>
<organism evidence="1 2">
    <name type="scientific">Lolium multiflorum</name>
    <name type="common">Italian ryegrass</name>
    <name type="synonym">Lolium perenne subsp. multiflorum</name>
    <dbReference type="NCBI Taxonomy" id="4521"/>
    <lineage>
        <taxon>Eukaryota</taxon>
        <taxon>Viridiplantae</taxon>
        <taxon>Streptophyta</taxon>
        <taxon>Embryophyta</taxon>
        <taxon>Tracheophyta</taxon>
        <taxon>Spermatophyta</taxon>
        <taxon>Magnoliopsida</taxon>
        <taxon>Liliopsida</taxon>
        <taxon>Poales</taxon>
        <taxon>Poaceae</taxon>
        <taxon>BOP clade</taxon>
        <taxon>Pooideae</taxon>
        <taxon>Poodae</taxon>
        <taxon>Poeae</taxon>
        <taxon>Poeae Chloroplast Group 2 (Poeae type)</taxon>
        <taxon>Loliodinae</taxon>
        <taxon>Loliinae</taxon>
        <taxon>Lolium</taxon>
    </lineage>
</organism>
<reference evidence="1" key="1">
    <citation type="submission" date="2023-07" db="EMBL/GenBank/DDBJ databases">
        <title>A chromosome-level genome assembly of Lolium multiflorum.</title>
        <authorList>
            <person name="Chen Y."/>
            <person name="Copetti D."/>
            <person name="Kolliker R."/>
            <person name="Studer B."/>
        </authorList>
    </citation>
    <scope>NUCLEOTIDE SEQUENCE</scope>
    <source>
        <strain evidence="1">02402/16</strain>
        <tissue evidence="1">Leaf</tissue>
    </source>
</reference>
<proteinExistence type="predicted"/>
<name>A0AAD8TCT0_LOLMU</name>
<evidence type="ECO:0000313" key="2">
    <source>
        <dbReference type="Proteomes" id="UP001231189"/>
    </source>
</evidence>